<feature type="region of interest" description="Disordered" evidence="9">
    <location>
        <begin position="1"/>
        <end position="113"/>
    </location>
</feature>
<feature type="compositionally biased region" description="Polar residues" evidence="9">
    <location>
        <begin position="78"/>
        <end position="96"/>
    </location>
</feature>
<evidence type="ECO:0000256" key="5">
    <source>
        <dbReference type="ARBA" id="ARBA00022777"/>
    </source>
</evidence>
<evidence type="ECO:0000256" key="8">
    <source>
        <dbReference type="ARBA" id="ARBA00048679"/>
    </source>
</evidence>
<name>A0A4P9ZR12_9FUNG</name>
<dbReference type="AlphaFoldDB" id="A0A4P9ZR12"/>
<dbReference type="Proteomes" id="UP000268162">
    <property type="component" value="Unassembled WGS sequence"/>
</dbReference>
<dbReference type="GO" id="GO:0004674">
    <property type="term" value="F:protein serine/threonine kinase activity"/>
    <property type="evidence" value="ECO:0007669"/>
    <property type="project" value="UniProtKB-KW"/>
</dbReference>
<keyword evidence="5 11" id="KW-0418">Kinase</keyword>
<dbReference type="EMBL" id="ML003040">
    <property type="protein sequence ID" value="RKP34870.1"/>
    <property type="molecule type" value="Genomic_DNA"/>
</dbReference>
<evidence type="ECO:0000256" key="4">
    <source>
        <dbReference type="ARBA" id="ARBA00022741"/>
    </source>
</evidence>
<keyword evidence="12" id="KW-1185">Reference proteome</keyword>
<keyword evidence="2" id="KW-0723">Serine/threonine-protein kinase</keyword>
<dbReference type="STRING" id="215637.A0A4P9ZR12"/>
<comment type="catalytic activity">
    <reaction evidence="8">
        <text>L-seryl-[protein] + ATP = O-phospho-L-seryl-[protein] + ADP + H(+)</text>
        <dbReference type="Rhea" id="RHEA:17989"/>
        <dbReference type="Rhea" id="RHEA-COMP:9863"/>
        <dbReference type="Rhea" id="RHEA-COMP:11604"/>
        <dbReference type="ChEBI" id="CHEBI:15378"/>
        <dbReference type="ChEBI" id="CHEBI:29999"/>
        <dbReference type="ChEBI" id="CHEBI:30616"/>
        <dbReference type="ChEBI" id="CHEBI:83421"/>
        <dbReference type="ChEBI" id="CHEBI:456216"/>
        <dbReference type="EC" id="2.7.11.1"/>
    </reaction>
</comment>
<dbReference type="GO" id="GO:0005524">
    <property type="term" value="F:ATP binding"/>
    <property type="evidence" value="ECO:0007669"/>
    <property type="project" value="UniProtKB-KW"/>
</dbReference>
<keyword evidence="4" id="KW-0547">Nucleotide-binding</keyword>
<feature type="compositionally biased region" description="Polar residues" evidence="9">
    <location>
        <begin position="12"/>
        <end position="47"/>
    </location>
</feature>
<evidence type="ECO:0000256" key="7">
    <source>
        <dbReference type="ARBA" id="ARBA00047899"/>
    </source>
</evidence>
<evidence type="ECO:0000259" key="10">
    <source>
        <dbReference type="PROSITE" id="PS50032"/>
    </source>
</evidence>
<feature type="compositionally biased region" description="Low complexity" evidence="9">
    <location>
        <begin position="59"/>
        <end position="72"/>
    </location>
</feature>
<accession>A0A4P9ZR12</accession>
<keyword evidence="3" id="KW-0808">Transferase</keyword>
<evidence type="ECO:0000256" key="6">
    <source>
        <dbReference type="ARBA" id="ARBA00022840"/>
    </source>
</evidence>
<organism evidence="11 12">
    <name type="scientific">Dimargaris cristalligena</name>
    <dbReference type="NCBI Taxonomy" id="215637"/>
    <lineage>
        <taxon>Eukaryota</taxon>
        <taxon>Fungi</taxon>
        <taxon>Fungi incertae sedis</taxon>
        <taxon>Zoopagomycota</taxon>
        <taxon>Kickxellomycotina</taxon>
        <taxon>Dimargaritomycetes</taxon>
        <taxon>Dimargaritales</taxon>
        <taxon>Dimargaritaceae</taxon>
        <taxon>Dimargaris</taxon>
    </lineage>
</organism>
<proteinExistence type="predicted"/>
<evidence type="ECO:0000256" key="2">
    <source>
        <dbReference type="ARBA" id="ARBA00022527"/>
    </source>
</evidence>
<evidence type="ECO:0000256" key="9">
    <source>
        <dbReference type="SAM" id="MobiDB-lite"/>
    </source>
</evidence>
<dbReference type="SUPFAM" id="SSF103243">
    <property type="entry name" value="KA1-like"/>
    <property type="match status" value="1"/>
</dbReference>
<feature type="domain" description="KA1" evidence="10">
    <location>
        <begin position="116"/>
        <end position="166"/>
    </location>
</feature>
<dbReference type="InterPro" id="IPR028375">
    <property type="entry name" value="KA1/Ssp2_C"/>
</dbReference>
<evidence type="ECO:0000256" key="1">
    <source>
        <dbReference type="ARBA" id="ARBA00012513"/>
    </source>
</evidence>
<evidence type="ECO:0000313" key="11">
    <source>
        <dbReference type="EMBL" id="RKP34870.1"/>
    </source>
</evidence>
<keyword evidence="6" id="KW-0067">ATP-binding</keyword>
<dbReference type="InterPro" id="IPR001772">
    <property type="entry name" value="KA1_dom"/>
</dbReference>
<protein>
    <recommendedName>
        <fullName evidence="1">non-specific serine/threonine protein kinase</fullName>
        <ecNumber evidence="1">2.7.11.1</ecNumber>
    </recommendedName>
</protein>
<dbReference type="PROSITE" id="PS50032">
    <property type="entry name" value="KA1"/>
    <property type="match status" value="1"/>
</dbReference>
<evidence type="ECO:0000313" key="12">
    <source>
        <dbReference type="Proteomes" id="UP000268162"/>
    </source>
</evidence>
<dbReference type="EC" id="2.7.11.1" evidence="1"/>
<sequence>MSIIDEEPSPGVETSPSNPTDAPTDSSGDTEFHSPQTSTPLGETASNPGLGVPAPMNNLQATTTQSSTAALTGEPVANVSTPTTPRVDSGQGTPQLEATAHPPADASESTEPAPMVDPNWTFVRFEIMIVKVPLLMGLYGLRFRQVAGPTWQYKHICSSILRELRL</sequence>
<dbReference type="Pfam" id="PF02149">
    <property type="entry name" value="KA1"/>
    <property type="match status" value="1"/>
</dbReference>
<evidence type="ECO:0000256" key="3">
    <source>
        <dbReference type="ARBA" id="ARBA00022679"/>
    </source>
</evidence>
<gene>
    <name evidence="11" type="ORF">BJ085DRAFT_33057</name>
</gene>
<reference evidence="12" key="1">
    <citation type="journal article" date="2018" name="Nat. Microbiol.">
        <title>Leveraging single-cell genomics to expand the fungal tree of life.</title>
        <authorList>
            <person name="Ahrendt S.R."/>
            <person name="Quandt C.A."/>
            <person name="Ciobanu D."/>
            <person name="Clum A."/>
            <person name="Salamov A."/>
            <person name="Andreopoulos B."/>
            <person name="Cheng J.F."/>
            <person name="Woyke T."/>
            <person name="Pelin A."/>
            <person name="Henrissat B."/>
            <person name="Reynolds N.K."/>
            <person name="Benny G.L."/>
            <person name="Smith M.E."/>
            <person name="James T.Y."/>
            <person name="Grigoriev I.V."/>
        </authorList>
    </citation>
    <scope>NUCLEOTIDE SEQUENCE [LARGE SCALE GENOMIC DNA]</scope>
    <source>
        <strain evidence="12">RSA 468</strain>
    </source>
</reference>
<comment type="catalytic activity">
    <reaction evidence="7">
        <text>L-threonyl-[protein] + ATP = O-phospho-L-threonyl-[protein] + ADP + H(+)</text>
        <dbReference type="Rhea" id="RHEA:46608"/>
        <dbReference type="Rhea" id="RHEA-COMP:11060"/>
        <dbReference type="Rhea" id="RHEA-COMP:11605"/>
        <dbReference type="ChEBI" id="CHEBI:15378"/>
        <dbReference type="ChEBI" id="CHEBI:30013"/>
        <dbReference type="ChEBI" id="CHEBI:30616"/>
        <dbReference type="ChEBI" id="CHEBI:61977"/>
        <dbReference type="ChEBI" id="CHEBI:456216"/>
        <dbReference type="EC" id="2.7.11.1"/>
    </reaction>
</comment>
<dbReference type="Gene3D" id="3.30.310.80">
    <property type="entry name" value="Kinase associated domain 1, KA1"/>
    <property type="match status" value="1"/>
</dbReference>